<sequence length="109" mass="11938">MKKKIHPEVSSWSTTSHPIPSHHPTDRPPHHHPTISIKVHPAGHRLPPLGSTKAATTSSAGSRLLFFFPTLWKAFDVRVDEGRTSTTAKPNRDVLSDTPSTPLTTEAHA</sequence>
<name>A0A2A9PLT7_OPHUN</name>
<proteinExistence type="predicted"/>
<evidence type="ECO:0000313" key="2">
    <source>
        <dbReference type="EMBL" id="PFH61853.1"/>
    </source>
</evidence>
<organism evidence="2 3">
    <name type="scientific">Ophiocordyceps unilateralis</name>
    <name type="common">Zombie-ant fungus</name>
    <name type="synonym">Torrubia unilateralis</name>
    <dbReference type="NCBI Taxonomy" id="268505"/>
    <lineage>
        <taxon>Eukaryota</taxon>
        <taxon>Fungi</taxon>
        <taxon>Dikarya</taxon>
        <taxon>Ascomycota</taxon>
        <taxon>Pezizomycotina</taxon>
        <taxon>Sordariomycetes</taxon>
        <taxon>Hypocreomycetidae</taxon>
        <taxon>Hypocreales</taxon>
        <taxon>Ophiocordycipitaceae</taxon>
        <taxon>Ophiocordyceps</taxon>
    </lineage>
</organism>
<reference evidence="2 3" key="1">
    <citation type="journal article" date="2015" name="BMC Genomics">
        <title>Gene expression during zombie ant biting behavior reflects the complexity underlying fungal parasitic behavioral manipulation.</title>
        <authorList>
            <person name="de Bekker C."/>
            <person name="Ohm R.A."/>
            <person name="Loreto R.G."/>
            <person name="Sebastian A."/>
            <person name="Albert I."/>
            <person name="Merrow M."/>
            <person name="Brachmann A."/>
            <person name="Hughes D.P."/>
        </authorList>
    </citation>
    <scope>NUCLEOTIDE SEQUENCE [LARGE SCALE GENOMIC DNA]</scope>
    <source>
        <strain evidence="2 3">SC16a</strain>
    </source>
</reference>
<dbReference type="Proteomes" id="UP000037136">
    <property type="component" value="Unassembled WGS sequence"/>
</dbReference>
<feature type="region of interest" description="Disordered" evidence="1">
    <location>
        <begin position="82"/>
        <end position="109"/>
    </location>
</feature>
<protein>
    <submittedName>
        <fullName evidence="2">Uncharacterized protein</fullName>
    </submittedName>
</protein>
<reference evidence="2 3" key="2">
    <citation type="journal article" date="2017" name="Sci. Rep.">
        <title>Ant-infecting Ophiocordyceps genomes reveal a high diversity of potential behavioral manipulation genes and a possible major role for enterotoxins.</title>
        <authorList>
            <person name="de Bekker C."/>
            <person name="Ohm R.A."/>
            <person name="Evans H.C."/>
            <person name="Brachmann A."/>
            <person name="Hughes D.P."/>
        </authorList>
    </citation>
    <scope>NUCLEOTIDE SEQUENCE [LARGE SCALE GENOMIC DNA]</scope>
    <source>
        <strain evidence="2 3">SC16a</strain>
    </source>
</reference>
<dbReference type="EMBL" id="LAZP02000052">
    <property type="protein sequence ID" value="PFH61853.1"/>
    <property type="molecule type" value="Genomic_DNA"/>
</dbReference>
<comment type="caution">
    <text evidence="2">The sequence shown here is derived from an EMBL/GenBank/DDBJ whole genome shotgun (WGS) entry which is preliminary data.</text>
</comment>
<evidence type="ECO:0000313" key="3">
    <source>
        <dbReference type="Proteomes" id="UP000037136"/>
    </source>
</evidence>
<gene>
    <name evidence="2" type="ORF">XA68_16084</name>
</gene>
<feature type="region of interest" description="Disordered" evidence="1">
    <location>
        <begin position="1"/>
        <end position="55"/>
    </location>
</feature>
<keyword evidence="3" id="KW-1185">Reference proteome</keyword>
<dbReference type="AlphaFoldDB" id="A0A2A9PLT7"/>
<accession>A0A2A9PLT7</accession>
<evidence type="ECO:0000256" key="1">
    <source>
        <dbReference type="SAM" id="MobiDB-lite"/>
    </source>
</evidence>
<feature type="compositionally biased region" description="Polar residues" evidence="1">
    <location>
        <begin position="97"/>
        <end position="109"/>
    </location>
</feature>